<reference evidence="2" key="2">
    <citation type="submission" date="2016-05" db="EMBL/GenBank/DDBJ databases">
        <title>Comparative analysis highlights variable genome content of wheat rusts and divergence of the mating loci.</title>
        <authorList>
            <person name="Cuomo C.A."/>
            <person name="Bakkeren G."/>
            <person name="Szabo L."/>
            <person name="Khalil H."/>
            <person name="Joly D."/>
            <person name="Goldberg J."/>
            <person name="Young S."/>
            <person name="Zeng Q."/>
            <person name="Fellers J."/>
        </authorList>
    </citation>
    <scope>NUCLEOTIDE SEQUENCE [LARGE SCALE GENOMIC DNA]</scope>
    <source>
        <strain evidence="2">1-1 BBBD Race 1</strain>
    </source>
</reference>
<dbReference type="VEuPathDB" id="FungiDB:PTTG_06495"/>
<protein>
    <recommendedName>
        <fullName evidence="5">RAD50-interacting protein 1</fullName>
    </recommendedName>
</protein>
<dbReference type="STRING" id="630390.A0A180GG10"/>
<dbReference type="GO" id="GO:0006888">
    <property type="term" value="P:endoplasmic reticulum to Golgi vesicle-mediated transport"/>
    <property type="evidence" value="ECO:0007669"/>
    <property type="project" value="InterPro"/>
</dbReference>
<dbReference type="GO" id="GO:0060628">
    <property type="term" value="P:regulation of ER to Golgi vesicle-mediated transport"/>
    <property type="evidence" value="ECO:0007669"/>
    <property type="project" value="TreeGrafter"/>
</dbReference>
<reference evidence="3 4" key="3">
    <citation type="journal article" date="2017" name="G3 (Bethesda)">
        <title>Comparative analysis highlights variable genome content of wheat rusts and divergence of the mating loci.</title>
        <authorList>
            <person name="Cuomo C.A."/>
            <person name="Bakkeren G."/>
            <person name="Khalil H.B."/>
            <person name="Panwar V."/>
            <person name="Joly D."/>
            <person name="Linning R."/>
            <person name="Sakthikumar S."/>
            <person name="Song X."/>
            <person name="Adiconis X."/>
            <person name="Fan L."/>
            <person name="Goldberg J.M."/>
            <person name="Levin J.Z."/>
            <person name="Young S."/>
            <person name="Zeng Q."/>
            <person name="Anikster Y."/>
            <person name="Bruce M."/>
            <person name="Wang M."/>
            <person name="Yin C."/>
            <person name="McCallum B."/>
            <person name="Szabo L.J."/>
            <person name="Hulbert S."/>
            <person name="Chen X."/>
            <person name="Fellers J.P."/>
        </authorList>
    </citation>
    <scope>NUCLEOTIDE SEQUENCE</scope>
    <source>
        <strain evidence="3">isolate 1-1 / race 1 (BBBD)</strain>
        <strain evidence="4">Isolate 1-1 / race 1 (BBBD)</strain>
    </source>
</reference>
<dbReference type="Gene3D" id="1.20.58.670">
    <property type="entry name" value="Dsl1p vesicle tethering complex, Tip20p subunit, domain D"/>
    <property type="match status" value="1"/>
</dbReference>
<name>A0A180GG10_PUCT1</name>
<evidence type="ECO:0000313" key="2">
    <source>
        <dbReference type="EMBL" id="OAV91630.1"/>
    </source>
</evidence>
<dbReference type="EMBL" id="ADAS02000077">
    <property type="protein sequence ID" value="OAV91630.1"/>
    <property type="molecule type" value="Genomic_DNA"/>
</dbReference>
<organism evidence="2">
    <name type="scientific">Puccinia triticina (isolate 1-1 / race 1 (BBBD))</name>
    <name type="common">Brown leaf rust fungus</name>
    <dbReference type="NCBI Taxonomy" id="630390"/>
    <lineage>
        <taxon>Eukaryota</taxon>
        <taxon>Fungi</taxon>
        <taxon>Dikarya</taxon>
        <taxon>Basidiomycota</taxon>
        <taxon>Pucciniomycotina</taxon>
        <taxon>Pucciniomycetes</taxon>
        <taxon>Pucciniales</taxon>
        <taxon>Pucciniaceae</taxon>
        <taxon>Puccinia</taxon>
    </lineage>
</organism>
<dbReference type="PANTHER" id="PTHR13520">
    <property type="entry name" value="RAD50-INTERACTING PROTEIN 1 RINT-1"/>
    <property type="match status" value="1"/>
</dbReference>
<proteinExistence type="predicted"/>
<feature type="region of interest" description="Disordered" evidence="1">
    <location>
        <begin position="129"/>
        <end position="148"/>
    </location>
</feature>
<dbReference type="GO" id="GO:0070939">
    <property type="term" value="C:Dsl1/NZR complex"/>
    <property type="evidence" value="ECO:0007669"/>
    <property type="project" value="InterPro"/>
</dbReference>
<evidence type="ECO:0000256" key="1">
    <source>
        <dbReference type="SAM" id="MobiDB-lite"/>
    </source>
</evidence>
<evidence type="ECO:0000313" key="3">
    <source>
        <dbReference type="EnsemblFungi" id="PTTG_06495-t43_1-p1"/>
    </source>
</evidence>
<dbReference type="PROSITE" id="PS51386">
    <property type="entry name" value="RINT1_TIP20"/>
    <property type="match status" value="1"/>
</dbReference>
<sequence length="887" mass="100582">MPATRARRTTEGPREIDELVDLLKLPAAQDDHQLRQLASQAHQQIHSTLLSNENTTSLSDQEILDRLTLKEELAQKEFQAADSQLTESTLAVQRMIGEARQEIQTLKPQSEQIHEEYMRHEDEYIDHHESLKPGRTPSAPTSQKRPQKPGLVEALAGQIGWLKELGRLKLWFGVLLDFRDRTAELVHQATHPDGRAAGPAPARETEALADQIFELIQSYQDFRRLAPPNNNVSRFTLYDYIHQIIRHALSGLIEAIAGHLAQTLEDEIAWPQPSRAPLEFKAPSTTRILASFKTAVNFQNKLNSRPDLVSLAEQQPERADQDGVVWLPLAEGSILLKAILRPIILRFRFHFDSSRPTNRLDKPEWYFNHVLDRLAEHEKFIKSDIQKLFEMSGQGSTKVFHGFTVQLIKIVEKKLKRRIPRMLEMKPILAHTIESAIAFDQTIKQMGYLSSEPSTTGYSAQWLGTADAILSNPHWFSVWFEAEKRFVDDMCLEIISSNDTWEINEEDQRPMSMGLPGTNSSLGMQDLVEQIKSKYELLPRLSYQTAFLVKIQMVVLEAYSQRIGGVLDGFERSRLISVVGGDSGRAKMNVGMKGLERLVKVYISCNWLLACFRTWNDDLFYAELYDKLGREESPSPELDKLLRSVEAAAGLDRTLFSPAVARFEELAKRAEAAIVRQVVQEISAELKPYFAKRWDLESGPETEGSGGGAAEVDELSPEIVPAIGLWKARMNYLRGTVGPRVKLNRLVKPIAQEIEAKLLLKMVFEPFSIRAISHRGGLQIQFDLLFGWLNTTTTTSLSADRSTQPLRLERHFSKVLDACKLLTCPSASSPSSVSAPLMFEELVRICFDEASPERECKRLLKERVQVSCLSRSECQLVLKRRPECWKT</sequence>
<dbReference type="InterPro" id="IPR007528">
    <property type="entry name" value="RINT1_Tip20"/>
</dbReference>
<reference evidence="3" key="4">
    <citation type="submission" date="2025-05" db="UniProtKB">
        <authorList>
            <consortium name="EnsemblFungi"/>
        </authorList>
    </citation>
    <scope>IDENTIFICATION</scope>
    <source>
        <strain evidence="3">isolate 1-1 / race 1 (BBBD)</strain>
    </source>
</reference>
<dbReference type="EnsemblFungi" id="PTTG_06495-t43_1">
    <property type="protein sequence ID" value="PTTG_06495-t43_1-p1"/>
    <property type="gene ID" value="PTTG_06495"/>
</dbReference>
<accession>A0A180GG10</accession>
<dbReference type="AlphaFoldDB" id="A0A180GG10"/>
<dbReference type="Proteomes" id="UP000005240">
    <property type="component" value="Unassembled WGS sequence"/>
</dbReference>
<dbReference type="PANTHER" id="PTHR13520:SF0">
    <property type="entry name" value="RAD50-INTERACTING PROTEIN 1"/>
    <property type="match status" value="1"/>
</dbReference>
<dbReference type="Pfam" id="PF04437">
    <property type="entry name" value="RINT1_TIP1"/>
    <property type="match status" value="1"/>
</dbReference>
<evidence type="ECO:0000313" key="4">
    <source>
        <dbReference type="Proteomes" id="UP000005240"/>
    </source>
</evidence>
<gene>
    <name evidence="2" type="ORF">PTTG_06495</name>
</gene>
<evidence type="ECO:0008006" key="5">
    <source>
        <dbReference type="Google" id="ProtNLM"/>
    </source>
</evidence>
<reference evidence="2" key="1">
    <citation type="submission" date="2009-11" db="EMBL/GenBank/DDBJ databases">
        <authorList>
            <consortium name="The Broad Institute Genome Sequencing Platform"/>
            <person name="Ward D."/>
            <person name="Feldgarden M."/>
            <person name="Earl A."/>
            <person name="Young S.K."/>
            <person name="Zeng Q."/>
            <person name="Koehrsen M."/>
            <person name="Alvarado L."/>
            <person name="Berlin A."/>
            <person name="Bochicchio J."/>
            <person name="Borenstein D."/>
            <person name="Chapman S.B."/>
            <person name="Chen Z."/>
            <person name="Engels R."/>
            <person name="Freedman E."/>
            <person name="Gellesch M."/>
            <person name="Goldberg J."/>
            <person name="Griggs A."/>
            <person name="Gujja S."/>
            <person name="Heilman E."/>
            <person name="Heiman D."/>
            <person name="Hepburn T."/>
            <person name="Howarth C."/>
            <person name="Jen D."/>
            <person name="Larson L."/>
            <person name="Lewis B."/>
            <person name="Mehta T."/>
            <person name="Park D."/>
            <person name="Pearson M."/>
            <person name="Roberts A."/>
            <person name="Saif S."/>
            <person name="Shea T."/>
            <person name="Shenoy N."/>
            <person name="Sisk P."/>
            <person name="Stolte C."/>
            <person name="Sykes S."/>
            <person name="Thomson T."/>
            <person name="Walk T."/>
            <person name="White J."/>
            <person name="Yandava C."/>
            <person name="Izard J."/>
            <person name="Baranova O.V."/>
            <person name="Blanton J.M."/>
            <person name="Tanner A.C."/>
            <person name="Dewhirst F.E."/>
            <person name="Haas B."/>
            <person name="Nusbaum C."/>
            <person name="Birren B."/>
        </authorList>
    </citation>
    <scope>NUCLEOTIDE SEQUENCE [LARGE SCALE GENOMIC DNA]</scope>
    <source>
        <strain evidence="2">1-1 BBBD Race 1</strain>
    </source>
</reference>
<dbReference type="GO" id="GO:0006890">
    <property type="term" value="P:retrograde vesicle-mediated transport, Golgi to endoplasmic reticulum"/>
    <property type="evidence" value="ECO:0007669"/>
    <property type="project" value="InterPro"/>
</dbReference>
<keyword evidence="4" id="KW-1185">Reference proteome</keyword>
<dbReference type="InterPro" id="IPR042044">
    <property type="entry name" value="EXOC6PINT-1/Sec15/Tip20_C_dom2"/>
</dbReference>
<dbReference type="OrthoDB" id="407410at2759"/>